<sequence length="144" mass="15556">MNTVVTLTPPPKSPVTLIEGSGWLIGNPSLQIDRKLRLGVPNQFGGWGRQSVTPIPPSWSPVSTEDASNLGGGVGGPSPRIDRELQLKVPSRFEGGGHQLANPNPSTEVAYTHEGCWRPRWKGQGRRLAAPTPPFLSIFFLGLR</sequence>
<name>A0A2I0KS97_PUNGR</name>
<accession>A0A2I0KS97</accession>
<evidence type="ECO:0000313" key="3">
    <source>
        <dbReference type="Proteomes" id="UP000233551"/>
    </source>
</evidence>
<dbReference type="AlphaFoldDB" id="A0A2I0KS97"/>
<evidence type="ECO:0000313" key="2">
    <source>
        <dbReference type="EMBL" id="PKI71200.1"/>
    </source>
</evidence>
<comment type="caution">
    <text evidence="2">The sequence shown here is derived from an EMBL/GenBank/DDBJ whole genome shotgun (WGS) entry which is preliminary data.</text>
</comment>
<keyword evidence="3" id="KW-1185">Reference proteome</keyword>
<proteinExistence type="predicted"/>
<gene>
    <name evidence="2" type="ORF">CRG98_008375</name>
</gene>
<feature type="region of interest" description="Disordered" evidence="1">
    <location>
        <begin position="47"/>
        <end position="81"/>
    </location>
</feature>
<dbReference type="Proteomes" id="UP000233551">
    <property type="component" value="Unassembled WGS sequence"/>
</dbReference>
<organism evidence="2 3">
    <name type="scientific">Punica granatum</name>
    <name type="common">Pomegranate</name>
    <dbReference type="NCBI Taxonomy" id="22663"/>
    <lineage>
        <taxon>Eukaryota</taxon>
        <taxon>Viridiplantae</taxon>
        <taxon>Streptophyta</taxon>
        <taxon>Embryophyta</taxon>
        <taxon>Tracheophyta</taxon>
        <taxon>Spermatophyta</taxon>
        <taxon>Magnoliopsida</taxon>
        <taxon>eudicotyledons</taxon>
        <taxon>Gunneridae</taxon>
        <taxon>Pentapetalae</taxon>
        <taxon>rosids</taxon>
        <taxon>malvids</taxon>
        <taxon>Myrtales</taxon>
        <taxon>Lythraceae</taxon>
        <taxon>Punica</taxon>
    </lineage>
</organism>
<dbReference type="EMBL" id="PGOL01000387">
    <property type="protein sequence ID" value="PKI71200.1"/>
    <property type="molecule type" value="Genomic_DNA"/>
</dbReference>
<reference evidence="2 3" key="1">
    <citation type="submission" date="2017-11" db="EMBL/GenBank/DDBJ databases">
        <title>De-novo sequencing of pomegranate (Punica granatum L.) genome.</title>
        <authorList>
            <person name="Akparov Z."/>
            <person name="Amiraslanov A."/>
            <person name="Hajiyeva S."/>
            <person name="Abbasov M."/>
            <person name="Kaur K."/>
            <person name="Hamwieh A."/>
            <person name="Solovyev V."/>
            <person name="Salamov A."/>
            <person name="Braich B."/>
            <person name="Kosarev P."/>
            <person name="Mahmoud A."/>
            <person name="Hajiyev E."/>
            <person name="Babayeva S."/>
            <person name="Izzatullayeva V."/>
            <person name="Mammadov A."/>
            <person name="Mammadov A."/>
            <person name="Sharifova S."/>
            <person name="Ojaghi J."/>
            <person name="Eynullazada K."/>
            <person name="Bayramov B."/>
            <person name="Abdulazimova A."/>
            <person name="Shahmuradov I."/>
        </authorList>
    </citation>
    <scope>NUCLEOTIDE SEQUENCE [LARGE SCALE GENOMIC DNA]</scope>
    <source>
        <strain evidence="3">cv. AG2017</strain>
        <tissue evidence="2">Leaf</tissue>
    </source>
</reference>
<protein>
    <submittedName>
        <fullName evidence="2">Uncharacterized protein</fullName>
    </submittedName>
</protein>
<evidence type="ECO:0000256" key="1">
    <source>
        <dbReference type="SAM" id="MobiDB-lite"/>
    </source>
</evidence>